<dbReference type="InterPro" id="IPR037208">
    <property type="entry name" value="Spo0E-like_sf"/>
</dbReference>
<dbReference type="GO" id="GO:0043937">
    <property type="term" value="P:regulation of sporulation"/>
    <property type="evidence" value="ECO:0007669"/>
    <property type="project" value="InterPro"/>
</dbReference>
<accession>A0A327YCJ8</accession>
<evidence type="ECO:0000313" key="2">
    <source>
        <dbReference type="Proteomes" id="UP000248555"/>
    </source>
</evidence>
<name>A0A327YCJ8_9BACL</name>
<proteinExistence type="predicted"/>
<evidence type="ECO:0000313" key="1">
    <source>
        <dbReference type="EMBL" id="RAK18703.1"/>
    </source>
</evidence>
<dbReference type="SUPFAM" id="SSF140500">
    <property type="entry name" value="BAS1536-like"/>
    <property type="match status" value="1"/>
</dbReference>
<sequence>MNMFVLVIEKQRNYMMEMAFQYGFTAKQTVKASQHLDKLLNLVQHSEIWKYLAEDDKNRYESALVM</sequence>
<dbReference type="GO" id="GO:0046983">
    <property type="term" value="F:protein dimerization activity"/>
    <property type="evidence" value="ECO:0007669"/>
    <property type="project" value="InterPro"/>
</dbReference>
<comment type="caution">
    <text evidence="1">The sequence shown here is derived from an EMBL/GenBank/DDBJ whole genome shotgun (WGS) entry which is preliminary data.</text>
</comment>
<keyword evidence="2" id="KW-1185">Reference proteome</keyword>
<dbReference type="RefSeq" id="WP_245934770.1">
    <property type="nucleotide sequence ID" value="NZ_QLMH01000009.1"/>
</dbReference>
<dbReference type="Gene3D" id="4.10.280.10">
    <property type="entry name" value="Helix-loop-helix DNA-binding domain"/>
    <property type="match status" value="1"/>
</dbReference>
<dbReference type="InterPro" id="IPR036638">
    <property type="entry name" value="HLH_DNA-bd_sf"/>
</dbReference>
<gene>
    <name evidence="1" type="ORF">B0I26_109124</name>
</gene>
<reference evidence="1 2" key="1">
    <citation type="submission" date="2018-06" db="EMBL/GenBank/DDBJ databases">
        <title>Genomic Encyclopedia of Type Strains, Phase III (KMG-III): the genomes of soil and plant-associated and newly described type strains.</title>
        <authorList>
            <person name="Whitman W."/>
        </authorList>
    </citation>
    <scope>NUCLEOTIDE SEQUENCE [LARGE SCALE GENOMIC DNA]</scope>
    <source>
        <strain evidence="1 2">CGMCC 1.8979</strain>
    </source>
</reference>
<dbReference type="AlphaFoldDB" id="A0A327YCJ8"/>
<dbReference type="Proteomes" id="UP000248555">
    <property type="component" value="Unassembled WGS sequence"/>
</dbReference>
<protein>
    <submittedName>
        <fullName evidence="1">Spo0E like sporulation regulatory protein</fullName>
    </submittedName>
</protein>
<dbReference type="Pfam" id="PF09388">
    <property type="entry name" value="SpoOE-like"/>
    <property type="match status" value="1"/>
</dbReference>
<organism evidence="1 2">
    <name type="scientific">Paranoxybacillus vitaminiphilus</name>
    <dbReference type="NCBI Taxonomy" id="581036"/>
    <lineage>
        <taxon>Bacteria</taxon>
        <taxon>Bacillati</taxon>
        <taxon>Bacillota</taxon>
        <taxon>Bacilli</taxon>
        <taxon>Bacillales</taxon>
        <taxon>Anoxybacillaceae</taxon>
        <taxon>Paranoxybacillus</taxon>
    </lineage>
</organism>
<dbReference type="EMBL" id="QLMH01000009">
    <property type="protein sequence ID" value="RAK18703.1"/>
    <property type="molecule type" value="Genomic_DNA"/>
</dbReference>
<dbReference type="InterPro" id="IPR018540">
    <property type="entry name" value="Spo0E-like"/>
</dbReference>